<dbReference type="PANTHER" id="PTHR12283:SF6">
    <property type="entry name" value="GLUTAMINYL-PEPTIDE CYCLOTRANSFERASE-RELATED"/>
    <property type="match status" value="1"/>
</dbReference>
<dbReference type="Proteomes" id="UP000298133">
    <property type="component" value="Unassembled WGS sequence"/>
</dbReference>
<evidence type="ECO:0000259" key="3">
    <source>
        <dbReference type="Pfam" id="PF04389"/>
    </source>
</evidence>
<keyword evidence="5" id="KW-1185">Reference proteome</keyword>
<evidence type="ECO:0000313" key="5">
    <source>
        <dbReference type="Proteomes" id="UP000298133"/>
    </source>
</evidence>
<dbReference type="Gene3D" id="3.40.630.10">
    <property type="entry name" value="Zn peptidases"/>
    <property type="match status" value="1"/>
</dbReference>
<proteinExistence type="predicted"/>
<dbReference type="SUPFAM" id="SSF53187">
    <property type="entry name" value="Zn-dependent exopeptidases"/>
    <property type="match status" value="1"/>
</dbReference>
<keyword evidence="2" id="KW-0012">Acyltransferase</keyword>
<dbReference type="GO" id="GO:0008270">
    <property type="term" value="F:zinc ion binding"/>
    <property type="evidence" value="ECO:0007669"/>
    <property type="project" value="TreeGrafter"/>
</dbReference>
<comment type="caution">
    <text evidence="4">The sequence shown here is derived from an EMBL/GenBank/DDBJ whole genome shotgun (WGS) entry which is preliminary data.</text>
</comment>
<keyword evidence="1" id="KW-0808">Transferase</keyword>
<name>A0A4Y8UI32_9GAMM</name>
<dbReference type="PANTHER" id="PTHR12283">
    <property type="entry name" value="GLUTAMINYL-PEPTIDE CYCLOTRANSFERASE"/>
    <property type="match status" value="1"/>
</dbReference>
<sequence length="336" mass="37129">MHPTPSSTCSARYWRSVTVCCKWGCNPNWPATIAERPMLKRLLLLLLLSPLAAAQPPHFDGERALQLIAAQVALGPRSNPTSRAAALALYRQQLAAANHLAEHQFDWQWRQLPNRRGSNLLASFGPAQPSQPQWLLAAHWDTRPIADRDSDPQRAAAPISGANDGGSGVAVLLHLAELMAATPPPVRVDIALFDYEDLGGIDGQPYSIGAHQFVADHPDYRPAGGILLDMVCDRALTIPRELYSKRHAGALQQQLWTLASELQLRVVAHRDGAAIIDDHLAFLRAGIPMVNLIHYPFPSSWHRHSDQLDRCSSDSLGEVGRWLTTFIYRTGNIQRD</sequence>
<dbReference type="InterPro" id="IPR007484">
    <property type="entry name" value="Peptidase_M28"/>
</dbReference>
<gene>
    <name evidence="4" type="ORF">E3W66_00490</name>
</gene>
<dbReference type="InterPro" id="IPR040234">
    <property type="entry name" value="QC/QCL"/>
</dbReference>
<reference evidence="4 5" key="1">
    <citation type="submission" date="2019-03" db="EMBL/GenBank/DDBJ databases">
        <title>Draft genome of Gammaproteobacteria bacterium LSUCC0057, a member of the SAR92 clade.</title>
        <authorList>
            <person name="Lanclos V.C."/>
            <person name="Doiron C."/>
            <person name="Henson M.W."/>
            <person name="Thrash J.C."/>
        </authorList>
    </citation>
    <scope>NUCLEOTIDE SEQUENCE [LARGE SCALE GENOMIC DNA]</scope>
    <source>
        <strain evidence="4 5">LSUCC0057</strain>
    </source>
</reference>
<evidence type="ECO:0000313" key="4">
    <source>
        <dbReference type="EMBL" id="TFH68475.1"/>
    </source>
</evidence>
<dbReference type="Pfam" id="PF04389">
    <property type="entry name" value="Peptidase_M28"/>
    <property type="match status" value="1"/>
</dbReference>
<accession>A0A4Y8UI32</accession>
<dbReference type="GO" id="GO:0016603">
    <property type="term" value="F:glutaminyl-peptide cyclotransferase activity"/>
    <property type="evidence" value="ECO:0007669"/>
    <property type="project" value="TreeGrafter"/>
</dbReference>
<protein>
    <submittedName>
        <fullName evidence="4">M28 family peptidase</fullName>
    </submittedName>
</protein>
<dbReference type="AlphaFoldDB" id="A0A4Y8UI32"/>
<evidence type="ECO:0000256" key="1">
    <source>
        <dbReference type="ARBA" id="ARBA00022679"/>
    </source>
</evidence>
<organism evidence="4 5">
    <name type="scientific">Gammaproteobacteria bacterium LSUCC0057</name>
    <dbReference type="NCBI Taxonomy" id="2559237"/>
    <lineage>
        <taxon>Bacteria</taxon>
        <taxon>Pseudomonadati</taxon>
        <taxon>Pseudomonadota</taxon>
        <taxon>Gammaproteobacteria</taxon>
        <taxon>Cellvibrionales</taxon>
        <taxon>Porticoccaceae</taxon>
        <taxon>SAR92 clade</taxon>
    </lineage>
</organism>
<evidence type="ECO:0000256" key="2">
    <source>
        <dbReference type="ARBA" id="ARBA00023315"/>
    </source>
</evidence>
<dbReference type="OrthoDB" id="9778250at2"/>
<dbReference type="EMBL" id="SPIA01000001">
    <property type="protein sequence ID" value="TFH68475.1"/>
    <property type="molecule type" value="Genomic_DNA"/>
</dbReference>
<feature type="domain" description="Peptidase M28" evidence="3">
    <location>
        <begin position="119"/>
        <end position="324"/>
    </location>
</feature>